<dbReference type="Gene3D" id="2.30.30.940">
    <property type="match status" value="1"/>
</dbReference>
<dbReference type="AlphaFoldDB" id="A0A6P2RUQ8"/>
<evidence type="ECO:0000259" key="3">
    <source>
        <dbReference type="Pfam" id="PF08751"/>
    </source>
</evidence>
<dbReference type="Pfam" id="PF01443">
    <property type="entry name" value="Viral_helicase1"/>
    <property type="match status" value="1"/>
</dbReference>
<evidence type="ECO:0000256" key="1">
    <source>
        <dbReference type="SAM" id="MobiDB-lite"/>
    </source>
</evidence>
<evidence type="ECO:0000313" key="5">
    <source>
        <dbReference type="Proteomes" id="UP000494218"/>
    </source>
</evidence>
<accession>A0A6P2RUQ8</accession>
<dbReference type="InterPro" id="IPR027417">
    <property type="entry name" value="P-loop_NTPase"/>
</dbReference>
<dbReference type="SUPFAM" id="SSF52540">
    <property type="entry name" value="P-loop containing nucleoside triphosphate hydrolases"/>
    <property type="match status" value="2"/>
</dbReference>
<dbReference type="InterPro" id="IPR014862">
    <property type="entry name" value="TrwC"/>
</dbReference>
<evidence type="ECO:0000259" key="2">
    <source>
        <dbReference type="Pfam" id="PF01443"/>
    </source>
</evidence>
<dbReference type="InterPro" id="IPR027351">
    <property type="entry name" value="(+)RNA_virus_helicase_core_dom"/>
</dbReference>
<feature type="compositionally biased region" description="Basic and acidic residues" evidence="1">
    <location>
        <begin position="1051"/>
        <end position="1066"/>
    </location>
</feature>
<dbReference type="Pfam" id="PF13604">
    <property type="entry name" value="AAA_30"/>
    <property type="match status" value="1"/>
</dbReference>
<dbReference type="InterPro" id="IPR014059">
    <property type="entry name" value="TraI/TrwC_relax"/>
</dbReference>
<reference evidence="4 5" key="1">
    <citation type="submission" date="2019-09" db="EMBL/GenBank/DDBJ databases">
        <authorList>
            <person name="Depoorter E."/>
        </authorList>
    </citation>
    <scope>NUCLEOTIDE SEQUENCE [LARGE SCALE GENOMIC DNA]</scope>
    <source>
        <strain evidence="4">LMG 23254</strain>
    </source>
</reference>
<dbReference type="Pfam" id="PF08751">
    <property type="entry name" value="TrwC"/>
    <property type="match status" value="1"/>
</dbReference>
<dbReference type="CDD" id="cd18809">
    <property type="entry name" value="SF1_C_RecD"/>
    <property type="match status" value="1"/>
</dbReference>
<sequence>MLTFSFVKDSRQAGKYYEETDDYYAKEGHRGEWDGDGAEALGLQGGVDKETFKNLLDGKLPDGTVVRKPAPKTNKDGKKANARLGIDFTFSAPKSVSIVALVSGDRRVIAAHDAAVADALKMLESKVVARKKVKKLSFREHTNNFVVAKFQHDLSRDQDPQLHTHAVVMNLTQREDKRWTALSNEEMLKSVKVTGAYYRARLAERLQDMGYDIRATRHGFEMASVPDAAIEMFSQRSRTIEKHLDAQGLTRDTASGGMKQTITKNTRKRKDEGDRAVLRQEWRDALATAGIKIPEAAPEHQVAPARTPTPPGREAGHGASDGAGPRDPGTGGGSSGRGGAEPRRPEVTPQQPSVRPTSGDSNRDATDSRDSRERPQQPERVGAESFPAHSPQQPAGPTGGDPPLPDKQRRAREALDFAIEHLTERQGIFTHGELLERAYMKALGGTDEIDRELDRAKVDGRLLPELPLYQTAKSFSRDEQAKSDDPQFDKFRHDNDIHKLTRASWVSMLVNVEGYRADRAEKTVDNAIANGRLVQTEERYTTPDMRSRELRILWMERLGRDTVQPIKTGEEVDAMLAQSDLNAGQRDAAKLVLTTTNRVVGVQGFAGVGKSHMLSKSIEGIKAEAAKSASESGYRVIGLAPYGSQNKALKELGMDSQTLASFLAKKPEPGLLGPNTIVFLDEASVVPAHQMEALMKRVEQHGARLVLLGDRKQTQAVEAGKPFEQLQDAGMQLAHITEIQRQKNATLKAAVEKAANDNIGGSVFTLKENVHQVKEAPERHKAIADAYTSKPLEERNNTLIVVGTNDARREINRLVRENLELPKGELVRALESFDMTRAEHRHASSYVAGLIVLAERDGSHGLKRGEHFTVVSIDANANTLRLVGKDTGELVVNASKLDGLSTYQLTEIEIVRGDWLRITRNDNKQGVYNGERHQVAAVEADAVVLENGARLPRANAIHAQHGYAQTVHSAQGLTKNSVLMDADTKSLTANRAVFYVAISRARHDIAIFTNDRSKLAETMSREPKKYAALELRDSRREDEVLRAISAIRRSEKDARSARQALSRDIRGSATRTTQQRAARRGRSR</sequence>
<proteinExistence type="predicted"/>
<feature type="compositionally biased region" description="Basic and acidic residues" evidence="1">
    <location>
        <begin position="361"/>
        <end position="377"/>
    </location>
</feature>
<dbReference type="NCBIfam" id="TIGR02686">
    <property type="entry name" value="relax_trwC"/>
    <property type="match status" value="1"/>
</dbReference>
<dbReference type="Proteomes" id="UP000494218">
    <property type="component" value="Unassembled WGS sequence"/>
</dbReference>
<dbReference type="CDD" id="cd17933">
    <property type="entry name" value="DEXSc_RecD-like"/>
    <property type="match status" value="1"/>
</dbReference>
<feature type="domain" description="(+)RNA virus helicase C-terminal" evidence="2">
    <location>
        <begin position="943"/>
        <end position="1009"/>
    </location>
</feature>
<dbReference type="SUPFAM" id="SSF55464">
    <property type="entry name" value="Origin of replication-binding domain, RBD-like"/>
    <property type="match status" value="1"/>
</dbReference>
<dbReference type="EMBL" id="CABVPW010000048">
    <property type="protein sequence ID" value="VWC40738.1"/>
    <property type="molecule type" value="Genomic_DNA"/>
</dbReference>
<gene>
    <name evidence="4" type="ORF">BLA23254_06949</name>
</gene>
<dbReference type="RefSeq" id="WP_175035009.1">
    <property type="nucleotide sequence ID" value="NZ_CABVPW010000048.1"/>
</dbReference>
<evidence type="ECO:0000313" key="4">
    <source>
        <dbReference type="EMBL" id="VWC40738.1"/>
    </source>
</evidence>
<organism evidence="4 5">
    <name type="scientific">Burkholderia lata (strain ATCC 17760 / DSM 23089 / LMG 22485 / NCIMB 9086 / R18194 / 383)</name>
    <dbReference type="NCBI Taxonomy" id="482957"/>
    <lineage>
        <taxon>Bacteria</taxon>
        <taxon>Pseudomonadati</taxon>
        <taxon>Pseudomonadota</taxon>
        <taxon>Betaproteobacteria</taxon>
        <taxon>Burkholderiales</taxon>
        <taxon>Burkholderiaceae</taxon>
        <taxon>Burkholderia</taxon>
        <taxon>Burkholderia cepacia complex</taxon>
    </lineage>
</organism>
<dbReference type="GO" id="GO:0005524">
    <property type="term" value="F:ATP binding"/>
    <property type="evidence" value="ECO:0007669"/>
    <property type="project" value="InterPro"/>
</dbReference>
<dbReference type="Gene3D" id="3.40.50.300">
    <property type="entry name" value="P-loop containing nucleotide triphosphate hydrolases"/>
    <property type="match status" value="2"/>
</dbReference>
<feature type="region of interest" description="Disordered" evidence="1">
    <location>
        <begin position="246"/>
        <end position="276"/>
    </location>
</feature>
<protein>
    <submittedName>
        <fullName evidence="4">TrwC protein</fullName>
    </submittedName>
</protein>
<feature type="compositionally biased region" description="Polar residues" evidence="1">
    <location>
        <begin position="348"/>
        <end position="360"/>
    </location>
</feature>
<feature type="compositionally biased region" description="Polar residues" evidence="1">
    <location>
        <begin position="250"/>
        <end position="264"/>
    </location>
</feature>
<feature type="region of interest" description="Disordered" evidence="1">
    <location>
        <begin position="1051"/>
        <end position="1084"/>
    </location>
</feature>
<feature type="compositionally biased region" description="Gly residues" evidence="1">
    <location>
        <begin position="329"/>
        <end position="339"/>
    </location>
</feature>
<feature type="compositionally biased region" description="Low complexity" evidence="1">
    <location>
        <begin position="1067"/>
        <end position="1076"/>
    </location>
</feature>
<feature type="domain" description="TrwC relaxase" evidence="3">
    <location>
        <begin position="12"/>
        <end position="287"/>
    </location>
</feature>
<name>A0A6P2RUQ8_BURL3</name>
<feature type="region of interest" description="Disordered" evidence="1">
    <location>
        <begin position="293"/>
        <end position="407"/>
    </location>
</feature>
<dbReference type="NCBIfam" id="NF041492">
    <property type="entry name" value="MobF"/>
    <property type="match status" value="1"/>
</dbReference>